<protein>
    <submittedName>
        <fullName evidence="2">Uncharacterized protein</fullName>
    </submittedName>
</protein>
<sequence length="157" mass="17176">MKKILFSLLALNLVCSAAGQDIPVSADAAFIPKNLAYITHIDDAILQKIGCKYAITESATASQLLTLLSAARSVPPGGSAAQPRFEVRNKIVFHFQDRNDISVEFSQKFLNQSYLHANWNAEPILLRNEVVEEVRAMVNRGGFVQLNKNASASCDAL</sequence>
<dbReference type="Proteomes" id="UP000503117">
    <property type="component" value="Chromosome"/>
</dbReference>
<reference evidence="2 3" key="1">
    <citation type="submission" date="2020-04" db="EMBL/GenBank/DDBJ databases">
        <title>Genome sequencing of novel species.</title>
        <authorList>
            <person name="Heo J."/>
            <person name="Kim S.-J."/>
            <person name="Kim J.-S."/>
            <person name="Hong S.-B."/>
            <person name="Kwon S.-W."/>
        </authorList>
    </citation>
    <scope>NUCLEOTIDE SEQUENCE [LARGE SCALE GENOMIC DNA]</scope>
    <source>
        <strain evidence="2 3">AF9R3</strain>
    </source>
</reference>
<dbReference type="EMBL" id="CP051684">
    <property type="protein sequence ID" value="QJD93263.1"/>
    <property type="molecule type" value="Genomic_DNA"/>
</dbReference>
<feature type="chain" id="PRO_5045501635" evidence="1">
    <location>
        <begin position="18"/>
        <end position="157"/>
    </location>
</feature>
<evidence type="ECO:0000256" key="1">
    <source>
        <dbReference type="SAM" id="SignalP"/>
    </source>
</evidence>
<gene>
    <name evidence="2" type="ORF">HH213_26170</name>
</gene>
<keyword evidence="3" id="KW-1185">Reference proteome</keyword>
<proteinExistence type="predicted"/>
<accession>A0ABX6MFZ8</accession>
<name>A0ABX6MFZ8_9BURK</name>
<organism evidence="2 3">
    <name type="scientific">Duganella dendranthematis</name>
    <dbReference type="NCBI Taxonomy" id="2728021"/>
    <lineage>
        <taxon>Bacteria</taxon>
        <taxon>Pseudomonadati</taxon>
        <taxon>Pseudomonadota</taxon>
        <taxon>Betaproteobacteria</taxon>
        <taxon>Burkholderiales</taxon>
        <taxon>Oxalobacteraceae</taxon>
        <taxon>Telluria group</taxon>
        <taxon>Duganella</taxon>
    </lineage>
</organism>
<dbReference type="RefSeq" id="WP_146235944.1">
    <property type="nucleotide sequence ID" value="NZ_CP051684.1"/>
</dbReference>
<evidence type="ECO:0000313" key="2">
    <source>
        <dbReference type="EMBL" id="QJD93263.1"/>
    </source>
</evidence>
<feature type="signal peptide" evidence="1">
    <location>
        <begin position="1"/>
        <end position="17"/>
    </location>
</feature>
<keyword evidence="1" id="KW-0732">Signal</keyword>
<evidence type="ECO:0000313" key="3">
    <source>
        <dbReference type="Proteomes" id="UP000503117"/>
    </source>
</evidence>